<evidence type="ECO:0000256" key="5">
    <source>
        <dbReference type="ARBA" id="ARBA00022617"/>
    </source>
</evidence>
<dbReference type="GO" id="GO:0009055">
    <property type="term" value="F:electron transfer activity"/>
    <property type="evidence" value="ECO:0007669"/>
    <property type="project" value="InterPro"/>
</dbReference>
<evidence type="ECO:0000256" key="2">
    <source>
        <dbReference type="ARBA" id="ARBA00015978"/>
    </source>
</evidence>
<feature type="binding site" description="covalent" evidence="10">
    <location>
        <position position="165"/>
    </location>
    <ligand>
        <name>heme</name>
        <dbReference type="ChEBI" id="CHEBI:30413"/>
        <label>2</label>
    </ligand>
</feature>
<dbReference type="EMBL" id="BJYZ01000016">
    <property type="protein sequence ID" value="GEO39409.1"/>
    <property type="molecule type" value="Genomic_DNA"/>
</dbReference>
<feature type="binding site" description="axial binding residue" evidence="11">
    <location>
        <position position="266"/>
    </location>
    <ligand>
        <name>heme</name>
        <dbReference type="ChEBI" id="CHEBI:30413"/>
        <label>3</label>
    </ligand>
    <ligandPart>
        <name>Fe</name>
        <dbReference type="ChEBI" id="CHEBI:18248"/>
    </ligandPart>
</feature>
<comment type="function">
    <text evidence="1 9">The reaction center of purple bacteria contains a tightly bound cytochrome molecule which re-reduces the photo oxidized primary electron donor.</text>
</comment>
<keyword evidence="15" id="KW-1185">Reference proteome</keyword>
<keyword evidence="13" id="KW-0472">Membrane</keyword>
<feature type="binding site" description="axial binding residue" evidence="11">
    <location>
        <position position="120"/>
    </location>
    <ligand>
        <name>heme</name>
        <dbReference type="ChEBI" id="CHEBI:30413"/>
        <label>1</label>
    </ligand>
    <ligandPart>
        <name>Fe</name>
        <dbReference type="ChEBI" id="CHEBI:18248"/>
    </ligandPart>
</feature>
<feature type="binding site" description="axial binding residue" evidence="11">
    <location>
        <position position="166"/>
    </location>
    <ligand>
        <name>heme</name>
        <dbReference type="ChEBI" id="CHEBI:30413"/>
        <label>2</label>
    </ligand>
    <ligandPart>
        <name>Fe</name>
        <dbReference type="ChEBI" id="CHEBI:18248"/>
    </ligandPart>
</feature>
<evidence type="ECO:0000256" key="8">
    <source>
        <dbReference type="ARBA" id="ARBA00023004"/>
    </source>
</evidence>
<evidence type="ECO:0000256" key="4">
    <source>
        <dbReference type="ARBA" id="ARBA00022531"/>
    </source>
</evidence>
<feature type="binding site" description="covalent" evidence="10">
    <location>
        <position position="116"/>
    </location>
    <ligand>
        <name>heme</name>
        <dbReference type="ChEBI" id="CHEBI:30413"/>
        <label>1</label>
    </ligand>
</feature>
<name>A0A512DSF5_9PROT</name>
<keyword evidence="3 9" id="KW-0813">Transport</keyword>
<feature type="binding site" description="axial binding residue" evidence="11">
    <location>
        <position position="326"/>
    </location>
    <ligand>
        <name>heme</name>
        <dbReference type="ChEBI" id="CHEBI:30413"/>
        <label>4</label>
    </ligand>
    <ligandPart>
        <name>Fe</name>
        <dbReference type="ChEBI" id="CHEBI:18248"/>
    </ligandPart>
</feature>
<dbReference type="AlphaFoldDB" id="A0A512DSF5"/>
<proteinExistence type="predicted"/>
<evidence type="ECO:0000256" key="7">
    <source>
        <dbReference type="ARBA" id="ARBA00022982"/>
    </source>
</evidence>
<feature type="binding site" description="covalent" evidence="10">
    <location>
        <position position="262"/>
    </location>
    <ligand>
        <name>heme</name>
        <dbReference type="ChEBI" id="CHEBI:30413"/>
        <label>3</label>
    </ligand>
</feature>
<keyword evidence="6 9" id="KW-0479">Metal-binding</keyword>
<comment type="caution">
    <text evidence="14">The sequence shown here is derived from an EMBL/GenBank/DDBJ whole genome shotgun (WGS) entry which is preliminary data.</text>
</comment>
<gene>
    <name evidence="14" type="ORF">SAE02_35570</name>
</gene>
<evidence type="ECO:0000256" key="10">
    <source>
        <dbReference type="PIRSR" id="PIRSR000017-1"/>
    </source>
</evidence>
<feature type="binding site" description="axial binding residue" evidence="11">
    <location>
        <position position="251"/>
    </location>
    <ligand>
        <name>heme</name>
        <dbReference type="ChEBI" id="CHEBI:30413"/>
        <label>3</label>
    </ligand>
    <ligandPart>
        <name>Fe</name>
        <dbReference type="ChEBI" id="CHEBI:18248"/>
    </ligandPart>
</feature>
<dbReference type="PIRSF" id="PIRSF000017">
    <property type="entry name" value="RC_cytochrome"/>
    <property type="match status" value="1"/>
</dbReference>
<accession>A0A512DSF5</accession>
<dbReference type="InterPro" id="IPR023119">
    <property type="entry name" value="Multihaem_cyt_PRC_cyt_su-like"/>
</dbReference>
<keyword evidence="4 9" id="KW-0602">Photosynthesis</keyword>
<dbReference type="InterPro" id="IPR036280">
    <property type="entry name" value="Multihaem_cyt_sf"/>
</dbReference>
<dbReference type="SUPFAM" id="SSF48695">
    <property type="entry name" value="Multiheme cytochromes"/>
    <property type="match status" value="1"/>
</dbReference>
<keyword evidence="13" id="KW-1133">Transmembrane helix</keyword>
<feature type="binding site" description="covalent" evidence="10">
    <location>
        <position position="119"/>
    </location>
    <ligand>
        <name>heme</name>
        <dbReference type="ChEBI" id="CHEBI:30413"/>
        <label>1</label>
    </ligand>
</feature>
<comment type="PTM">
    <text evidence="9 10">Binds 4 heme groups per subunit.</text>
</comment>
<reference evidence="14 15" key="1">
    <citation type="submission" date="2019-07" db="EMBL/GenBank/DDBJ databases">
        <title>Whole genome shotgun sequence of Skermanella aerolata NBRC 106429.</title>
        <authorList>
            <person name="Hosoyama A."/>
            <person name="Uohara A."/>
            <person name="Ohji S."/>
            <person name="Ichikawa N."/>
        </authorList>
    </citation>
    <scope>NUCLEOTIDE SEQUENCE [LARGE SCALE GENOMIC DNA]</scope>
    <source>
        <strain evidence="14 15">NBRC 106429</strain>
    </source>
</reference>
<feature type="binding site" description="axial binding residue" evidence="11">
    <location>
        <position position="103"/>
    </location>
    <ligand>
        <name>heme</name>
        <dbReference type="ChEBI" id="CHEBI:30413"/>
        <label>1</label>
    </ligand>
    <ligandPart>
        <name>Fe</name>
        <dbReference type="ChEBI" id="CHEBI:18248"/>
    </ligandPart>
</feature>
<dbReference type="GO" id="GO:0005506">
    <property type="term" value="F:iron ion binding"/>
    <property type="evidence" value="ECO:0007669"/>
    <property type="project" value="InterPro"/>
</dbReference>
<keyword evidence="9" id="KW-0674">Reaction center</keyword>
<evidence type="ECO:0000313" key="14">
    <source>
        <dbReference type="EMBL" id="GEO39409.1"/>
    </source>
</evidence>
<feature type="binding site" description="covalent" evidence="10">
    <location>
        <position position="325"/>
    </location>
    <ligand>
        <name>heme</name>
        <dbReference type="ChEBI" id="CHEBI:30413"/>
        <label>4</label>
    </ligand>
</feature>
<dbReference type="GO" id="GO:0019684">
    <property type="term" value="P:photosynthesis, light reaction"/>
    <property type="evidence" value="ECO:0007669"/>
    <property type="project" value="InterPro"/>
</dbReference>
<evidence type="ECO:0000256" key="13">
    <source>
        <dbReference type="SAM" id="Phobius"/>
    </source>
</evidence>
<dbReference type="Pfam" id="PF02276">
    <property type="entry name" value="CytoC_RC"/>
    <property type="match status" value="1"/>
</dbReference>
<evidence type="ECO:0000256" key="1">
    <source>
        <dbReference type="ARBA" id="ARBA00003196"/>
    </source>
</evidence>
<dbReference type="InterPro" id="IPR003158">
    <property type="entry name" value="Photosyn_RC_cyt_c-su"/>
</dbReference>
<evidence type="ECO:0000256" key="6">
    <source>
        <dbReference type="ARBA" id="ARBA00022723"/>
    </source>
</evidence>
<feature type="binding site" description="covalent" evidence="10">
    <location>
        <position position="322"/>
    </location>
    <ligand>
        <name>heme</name>
        <dbReference type="ChEBI" id="CHEBI:30413"/>
        <label>4</label>
    </ligand>
</feature>
<keyword evidence="13" id="KW-0812">Transmembrane</keyword>
<feature type="compositionally biased region" description="Low complexity" evidence="12">
    <location>
        <begin position="370"/>
        <end position="385"/>
    </location>
</feature>
<sequence>MKMTREEALRSLILRIAGVFAVVFGAGLLFTFEYPPVVSVQTGYRGVALEQNFHPARLETLAAANQVPAPQDPADPDAAPASEVYQNVQVLGDLNENEFIRVMTAMTEWVSPEQGCTYCHAEGEELSSDSLYTKVVARRMLQMTRDINVNWQPHVAQTGVTCYTCHRGKPVPSQVWFNEPGQPHARGVLGDPAGQNQPAMLAGLASLPFDPLTPFLTGGGKDAGIRVSSDTALPSGNRSSIKQTEWTYSLMIHMSESLGVNCTYCHNSRSFRDWGQSSPTRTTAWHGIQMTRGLNADYLEPLQGVFPANRLGPLGDVPKVACSTCHEGVYKPLYGVSMLKDYPELAKAGGITGVPVQPASPVAPEPGPAQTPGSAQPPSSGQPAQ</sequence>
<dbReference type="Proteomes" id="UP000321523">
    <property type="component" value="Unassembled WGS sequence"/>
</dbReference>
<evidence type="ECO:0000256" key="9">
    <source>
        <dbReference type="PIRNR" id="PIRNR000017"/>
    </source>
</evidence>
<keyword evidence="8 9" id="KW-0408">Iron</keyword>
<dbReference type="GO" id="GO:0020037">
    <property type="term" value="F:heme binding"/>
    <property type="evidence" value="ECO:0007669"/>
    <property type="project" value="InterPro"/>
</dbReference>
<feature type="binding site" description="axial binding residue" evidence="11">
    <location>
        <position position="140"/>
    </location>
    <ligand>
        <name>heme</name>
        <dbReference type="ChEBI" id="CHEBI:30413"/>
        <label>2</label>
    </ligand>
    <ligandPart>
        <name>Fe</name>
        <dbReference type="ChEBI" id="CHEBI:18248"/>
    </ligandPart>
</feature>
<keyword evidence="5 9" id="KW-0349">Heme</keyword>
<evidence type="ECO:0000256" key="3">
    <source>
        <dbReference type="ARBA" id="ARBA00022448"/>
    </source>
</evidence>
<dbReference type="CDD" id="cd09224">
    <property type="entry name" value="CytoC_RC"/>
    <property type="match status" value="1"/>
</dbReference>
<feature type="region of interest" description="Disordered" evidence="12">
    <location>
        <begin position="350"/>
        <end position="385"/>
    </location>
</feature>
<feature type="binding site" description="covalent" evidence="10">
    <location>
        <position position="162"/>
    </location>
    <ligand>
        <name>heme</name>
        <dbReference type="ChEBI" id="CHEBI:30413"/>
        <label>2</label>
    </ligand>
</feature>
<evidence type="ECO:0000256" key="12">
    <source>
        <dbReference type="SAM" id="MobiDB-lite"/>
    </source>
</evidence>
<protein>
    <recommendedName>
        <fullName evidence="2 9">Photosynthetic reaction center cytochrome c subunit</fullName>
    </recommendedName>
</protein>
<dbReference type="GO" id="GO:0030077">
    <property type="term" value="C:plasma membrane light-harvesting complex"/>
    <property type="evidence" value="ECO:0007669"/>
    <property type="project" value="InterPro"/>
</dbReference>
<dbReference type="Gene3D" id="1.10.468.10">
    <property type="entry name" value="Photosynthetic Reaction Center, subunit C, domain 2"/>
    <property type="match status" value="2"/>
</dbReference>
<evidence type="ECO:0000256" key="11">
    <source>
        <dbReference type="PIRSR" id="PIRSR000017-2"/>
    </source>
</evidence>
<keyword evidence="7 9" id="KW-0249">Electron transport</keyword>
<dbReference type="NCBIfam" id="NF040706">
    <property type="entry name" value="photo_cyt_PufC"/>
    <property type="match status" value="1"/>
</dbReference>
<feature type="binding site" description="axial binding residue" evidence="11">
    <location>
        <position position="154"/>
    </location>
    <ligand>
        <name>heme</name>
        <dbReference type="ChEBI" id="CHEBI:30413"/>
        <label>4</label>
    </ligand>
    <ligandPart>
        <name>Fe</name>
        <dbReference type="ChEBI" id="CHEBI:18248"/>
    </ligandPart>
</feature>
<feature type="transmembrane region" description="Helical" evidence="13">
    <location>
        <begin position="12"/>
        <end position="32"/>
    </location>
</feature>
<organism evidence="14 15">
    <name type="scientific">Skermanella aerolata</name>
    <dbReference type="NCBI Taxonomy" id="393310"/>
    <lineage>
        <taxon>Bacteria</taxon>
        <taxon>Pseudomonadati</taxon>
        <taxon>Pseudomonadota</taxon>
        <taxon>Alphaproteobacteria</taxon>
        <taxon>Rhodospirillales</taxon>
        <taxon>Azospirillaceae</taxon>
        <taxon>Skermanella</taxon>
    </lineage>
</organism>
<feature type="binding site" description="covalent" evidence="10">
    <location>
        <position position="265"/>
    </location>
    <ligand>
        <name>heme</name>
        <dbReference type="ChEBI" id="CHEBI:30413"/>
        <label>3</label>
    </ligand>
</feature>
<evidence type="ECO:0000313" key="15">
    <source>
        <dbReference type="Proteomes" id="UP000321523"/>
    </source>
</evidence>